<feature type="compositionally biased region" description="Basic and acidic residues" evidence="1">
    <location>
        <begin position="197"/>
        <end position="219"/>
    </location>
</feature>
<keyword evidence="3" id="KW-1185">Reference proteome</keyword>
<reference evidence="2 3" key="1">
    <citation type="submission" date="2017-11" db="EMBL/GenBank/DDBJ databases">
        <authorList>
            <person name="Seth-Smith MB H."/>
        </authorList>
    </citation>
    <scope>NUCLEOTIDE SEQUENCE [LARGE SCALE GENOMIC DNA]</scope>
    <source>
        <strain evidence="2">E</strain>
    </source>
</reference>
<feature type="compositionally biased region" description="Basic and acidic residues" evidence="1">
    <location>
        <begin position="169"/>
        <end position="187"/>
    </location>
</feature>
<feature type="region of interest" description="Disordered" evidence="1">
    <location>
        <begin position="1"/>
        <end position="69"/>
    </location>
</feature>
<dbReference type="Proteomes" id="UP000268684">
    <property type="component" value="Chromosome III"/>
</dbReference>
<organism evidence="2 3">
    <name type="scientific">Burkholderia stabilis</name>
    <dbReference type="NCBI Taxonomy" id="95485"/>
    <lineage>
        <taxon>Bacteria</taxon>
        <taxon>Pseudomonadati</taxon>
        <taxon>Pseudomonadota</taxon>
        <taxon>Betaproteobacteria</taxon>
        <taxon>Burkholderiales</taxon>
        <taxon>Burkholderiaceae</taxon>
        <taxon>Burkholderia</taxon>
        <taxon>Burkholderia cepacia complex</taxon>
    </lineage>
</organism>
<feature type="compositionally biased region" description="Basic and acidic residues" evidence="1">
    <location>
        <begin position="139"/>
        <end position="160"/>
    </location>
</feature>
<evidence type="ECO:0000313" key="3">
    <source>
        <dbReference type="Proteomes" id="UP000268684"/>
    </source>
</evidence>
<protein>
    <submittedName>
        <fullName evidence="2">Uncharacterized protein</fullName>
    </submittedName>
</protein>
<dbReference type="EMBL" id="LR025744">
    <property type="protein sequence ID" value="VBB16533.1"/>
    <property type="molecule type" value="Genomic_DNA"/>
</dbReference>
<feature type="region of interest" description="Disordered" evidence="1">
    <location>
        <begin position="83"/>
        <end position="272"/>
    </location>
</feature>
<feature type="compositionally biased region" description="Pro residues" evidence="1">
    <location>
        <begin position="234"/>
        <end position="245"/>
    </location>
</feature>
<sequence length="337" mass="36998">MKPSFDPSVSTSLEVGQHASPPSGDVPAGNTPPRHAVESLPPALSALRNPSGPSNPALRPSSFRVPGSNAAPVVLAPIPRRPHVLEPSSAAPNASLDLKRPANPAHNSSPFRAPREPAPTSEKASAWGRMANRAAQLPENRKSRDEIRRHLESEMDKPRIPEYLAKPHAGAESREDIRKRKESEMDAPRNPVYLAEQHADTESREDIRKRKESEMDTPRTPKYPSAFRASEPPVSAPPASEPPATLPRQRMRTNPETGEKLAWTPINPEDDDVDEHVKAHALRLRERITGRADTRELNVNDPLDAKCLEAALQRTDVVDLSGVAGYDRTARRTPDAH</sequence>
<dbReference type="AlphaFoldDB" id="A0AAJ5T8L9"/>
<evidence type="ECO:0000256" key="1">
    <source>
        <dbReference type="SAM" id="MobiDB-lite"/>
    </source>
</evidence>
<name>A0AAJ5T8L9_9BURK</name>
<evidence type="ECO:0000313" key="2">
    <source>
        <dbReference type="EMBL" id="VBB16533.1"/>
    </source>
</evidence>
<accession>A0AAJ5T8L9</accession>
<gene>
    <name evidence="2" type="ORF">BSTAB16_6740</name>
</gene>
<proteinExistence type="predicted"/>